<dbReference type="Proteomes" id="UP000615446">
    <property type="component" value="Unassembled WGS sequence"/>
</dbReference>
<dbReference type="AlphaFoldDB" id="A0A8H3LSN1"/>
<evidence type="ECO:0000313" key="2">
    <source>
        <dbReference type="Proteomes" id="UP000615446"/>
    </source>
</evidence>
<evidence type="ECO:0000313" key="1">
    <source>
        <dbReference type="EMBL" id="GES91997.1"/>
    </source>
</evidence>
<dbReference type="EMBL" id="BLAL01000208">
    <property type="protein sequence ID" value="GES91997.1"/>
    <property type="molecule type" value="Genomic_DNA"/>
</dbReference>
<proteinExistence type="predicted"/>
<comment type="caution">
    <text evidence="1">The sequence shown here is derived from an EMBL/GenBank/DDBJ whole genome shotgun (WGS) entry which is preliminary data.</text>
</comment>
<sequence length="136" mass="15168">MLVLFAYLHSCKIGEARHGDKIFGGHQFEKKIKNFFQIESYLNFTLFTFNKIRILVQYFVAKIGGVLIPTSDLMFLAFCIYNSGIFLGGMSCLFPEDSQDIADSADDSFGIDSSTTCSGRITSSVLVVESIHFPIL</sequence>
<gene>
    <name evidence="1" type="ORF">RCL2_001879400</name>
</gene>
<accession>A0A8H3LSN1</accession>
<name>A0A8H3LSN1_9GLOM</name>
<organism evidence="1 2">
    <name type="scientific">Rhizophagus clarus</name>
    <dbReference type="NCBI Taxonomy" id="94130"/>
    <lineage>
        <taxon>Eukaryota</taxon>
        <taxon>Fungi</taxon>
        <taxon>Fungi incertae sedis</taxon>
        <taxon>Mucoromycota</taxon>
        <taxon>Glomeromycotina</taxon>
        <taxon>Glomeromycetes</taxon>
        <taxon>Glomerales</taxon>
        <taxon>Glomeraceae</taxon>
        <taxon>Rhizophagus</taxon>
    </lineage>
</organism>
<protein>
    <submittedName>
        <fullName evidence="1">Uncharacterized protein</fullName>
    </submittedName>
</protein>
<reference evidence="1" key="1">
    <citation type="submission" date="2019-10" db="EMBL/GenBank/DDBJ databases">
        <title>Conservation and host-specific expression of non-tandemly repeated heterogenous ribosome RNA gene in arbuscular mycorrhizal fungi.</title>
        <authorList>
            <person name="Maeda T."/>
            <person name="Kobayashi Y."/>
            <person name="Nakagawa T."/>
            <person name="Ezawa T."/>
            <person name="Yamaguchi K."/>
            <person name="Bino T."/>
            <person name="Nishimoto Y."/>
            <person name="Shigenobu S."/>
            <person name="Kawaguchi M."/>
        </authorList>
    </citation>
    <scope>NUCLEOTIDE SEQUENCE</scope>
    <source>
        <strain evidence="1">HR1</strain>
    </source>
</reference>